<dbReference type="InterPro" id="IPR036390">
    <property type="entry name" value="WH_DNA-bd_sf"/>
</dbReference>
<keyword evidence="4" id="KW-0804">Transcription</keyword>
<dbReference type="STRING" id="1489064.WH96_09400"/>
<dbReference type="InterPro" id="IPR017685">
    <property type="entry name" value="ArgP"/>
</dbReference>
<dbReference type="NCBIfam" id="NF002964">
    <property type="entry name" value="PRK03635.1"/>
    <property type="match status" value="1"/>
</dbReference>
<dbReference type="Pfam" id="PF00126">
    <property type="entry name" value="HTH_1"/>
    <property type="match status" value="1"/>
</dbReference>
<protein>
    <submittedName>
        <fullName evidence="6">Chromosome replication initiation inhibitor protein</fullName>
    </submittedName>
</protein>
<dbReference type="PATRIC" id="fig|1489064.4.peg.3162"/>
<dbReference type="GO" id="GO:0003700">
    <property type="term" value="F:DNA-binding transcription factor activity"/>
    <property type="evidence" value="ECO:0007669"/>
    <property type="project" value="InterPro"/>
</dbReference>
<dbReference type="Gene3D" id="1.10.10.10">
    <property type="entry name" value="Winged helix-like DNA-binding domain superfamily/Winged helix DNA-binding domain"/>
    <property type="match status" value="1"/>
</dbReference>
<evidence type="ECO:0000256" key="3">
    <source>
        <dbReference type="ARBA" id="ARBA00023125"/>
    </source>
</evidence>
<dbReference type="Gene3D" id="3.40.190.290">
    <property type="match status" value="1"/>
</dbReference>
<dbReference type="InterPro" id="IPR036388">
    <property type="entry name" value="WH-like_DNA-bd_sf"/>
</dbReference>
<dbReference type="NCBIfam" id="TIGR03298">
    <property type="entry name" value="argP"/>
    <property type="match status" value="1"/>
</dbReference>
<accession>A0A0H2MEB2</accession>
<dbReference type="SUPFAM" id="SSF53850">
    <property type="entry name" value="Periplasmic binding protein-like II"/>
    <property type="match status" value="1"/>
</dbReference>
<gene>
    <name evidence="6" type="ORF">WH96_09400</name>
</gene>
<dbReference type="AlphaFoldDB" id="A0A0H2MEB2"/>
<feature type="domain" description="HTH lysR-type" evidence="5">
    <location>
        <begin position="1"/>
        <end position="58"/>
    </location>
</feature>
<keyword evidence="3" id="KW-0238">DNA-binding</keyword>
<evidence type="ECO:0000256" key="2">
    <source>
        <dbReference type="ARBA" id="ARBA00023015"/>
    </source>
</evidence>
<sequence length="298" mass="33206">MYDYRQLATLNAILEEGSFEKAAQKLFITQSAVSQRLRQLEDSLGQTLVIRSTPLTATTSGQRLLKHYKQVSLLENELDEDLKNQNNEGFTNLTIGLNADSIGTWFFGAVKEFTETSKVLLELKVDDQEQTHHLLRTGEVLGCISGSPLAVQGCRCIPLGQMIYQPLASPEFVKHYAPIGLNKDNAANIPVAVFNRKDPLQHRYLEQKFGIADFPHHLIPACDGFVDALLKGFAYGLIPNQQGQPYIDSGDLVSIDPGHKIPVPLYWHIWNLHTDTMKGLTKALVSEAKRVLTPLPDC</sequence>
<dbReference type="EMBL" id="LAQL01000006">
    <property type="protein sequence ID" value="KLN60703.1"/>
    <property type="molecule type" value="Genomic_DNA"/>
</dbReference>
<evidence type="ECO:0000259" key="5">
    <source>
        <dbReference type="PROSITE" id="PS50931"/>
    </source>
</evidence>
<name>A0A0H2MEB2_9PROT</name>
<evidence type="ECO:0000256" key="1">
    <source>
        <dbReference type="ARBA" id="ARBA00009437"/>
    </source>
</evidence>
<dbReference type="InterPro" id="IPR000847">
    <property type="entry name" value="LysR_HTH_N"/>
</dbReference>
<dbReference type="OrthoDB" id="3252676at2"/>
<keyword evidence="2" id="KW-0805">Transcription regulation</keyword>
<dbReference type="RefSeq" id="WP_047763917.1">
    <property type="nucleotide sequence ID" value="NZ_LAQL01000006.1"/>
</dbReference>
<dbReference type="NCBIfam" id="NF009888">
    <property type="entry name" value="PRK13348.1"/>
    <property type="match status" value="1"/>
</dbReference>
<dbReference type="Proteomes" id="UP000035444">
    <property type="component" value="Unassembled WGS sequence"/>
</dbReference>
<dbReference type="PANTHER" id="PTHR30579:SF2">
    <property type="entry name" value="HTH-TYPE TRANSCRIPTIONAL REGULATOR ARGP"/>
    <property type="match status" value="1"/>
</dbReference>
<dbReference type="SUPFAM" id="SSF46785">
    <property type="entry name" value="Winged helix' DNA-binding domain"/>
    <property type="match status" value="1"/>
</dbReference>
<dbReference type="PRINTS" id="PR00039">
    <property type="entry name" value="HTHLYSR"/>
</dbReference>
<dbReference type="GO" id="GO:0003677">
    <property type="term" value="F:DNA binding"/>
    <property type="evidence" value="ECO:0007669"/>
    <property type="project" value="UniProtKB-KW"/>
</dbReference>
<organism evidence="6 7">
    <name type="scientific">Kiloniella spongiae</name>
    <dbReference type="NCBI Taxonomy" id="1489064"/>
    <lineage>
        <taxon>Bacteria</taxon>
        <taxon>Pseudomonadati</taxon>
        <taxon>Pseudomonadota</taxon>
        <taxon>Alphaproteobacteria</taxon>
        <taxon>Rhodospirillales</taxon>
        <taxon>Kiloniellaceae</taxon>
        <taxon>Kiloniella</taxon>
    </lineage>
</organism>
<dbReference type="PANTHER" id="PTHR30579">
    <property type="entry name" value="TRANSCRIPTIONAL REGULATOR"/>
    <property type="match status" value="1"/>
</dbReference>
<keyword evidence="7" id="KW-1185">Reference proteome</keyword>
<comment type="caution">
    <text evidence="6">The sequence shown here is derived from an EMBL/GenBank/DDBJ whole genome shotgun (WGS) entry which is preliminary data.</text>
</comment>
<comment type="similarity">
    <text evidence="1">Belongs to the LysR transcriptional regulatory family.</text>
</comment>
<evidence type="ECO:0000313" key="6">
    <source>
        <dbReference type="EMBL" id="KLN60703.1"/>
    </source>
</evidence>
<dbReference type="PROSITE" id="PS50931">
    <property type="entry name" value="HTH_LYSR"/>
    <property type="match status" value="1"/>
</dbReference>
<dbReference type="InterPro" id="IPR050176">
    <property type="entry name" value="LTTR"/>
</dbReference>
<evidence type="ECO:0000256" key="4">
    <source>
        <dbReference type="ARBA" id="ARBA00023163"/>
    </source>
</evidence>
<evidence type="ECO:0000313" key="7">
    <source>
        <dbReference type="Proteomes" id="UP000035444"/>
    </source>
</evidence>
<reference evidence="6 7" key="1">
    <citation type="submission" date="2015-03" db="EMBL/GenBank/DDBJ databases">
        <title>Genome Sequence of Kiloniella spongiae MEBiC09566, isolated from a marine sponge.</title>
        <authorList>
            <person name="Shao Z."/>
            <person name="Wang L."/>
            <person name="Li X."/>
        </authorList>
    </citation>
    <scope>NUCLEOTIDE SEQUENCE [LARGE SCALE GENOMIC DNA]</scope>
    <source>
        <strain evidence="6 7">MEBiC09566</strain>
    </source>
</reference>
<proteinExistence type="inferred from homology"/>